<evidence type="ECO:0000313" key="1">
    <source>
        <dbReference type="EMBL" id="KAF4326233.1"/>
    </source>
</evidence>
<dbReference type="Gene3D" id="3.90.76.10">
    <property type="entry name" value="Dipeptide-binding Protein, Domain 1"/>
    <property type="match status" value="1"/>
</dbReference>
<reference evidence="1" key="2">
    <citation type="submission" date="2020-02" db="EMBL/GenBank/DDBJ databases">
        <authorList>
            <person name="Studholme D.J."/>
        </authorList>
    </citation>
    <scope>NUCLEOTIDE SEQUENCE</scope>
    <source>
        <strain evidence="1">00238/432</strain>
    </source>
</reference>
<name>A0A8J4SYA7_9STRA</name>
<reference evidence="1" key="1">
    <citation type="journal article" date="2015" name="Genom Data">
        <title>Draft genome sequences of Phytophthora kernoviae and Phytophthora ramorum lineage EU2 from Scotland.</title>
        <authorList>
            <person name="Sambles C."/>
            <person name="Schlenzig A."/>
            <person name="O'Neill P."/>
            <person name="Grant M."/>
            <person name="Studholme D.J."/>
        </authorList>
    </citation>
    <scope>NUCLEOTIDE SEQUENCE</scope>
    <source>
        <strain evidence="1">00238/432</strain>
    </source>
</reference>
<organism evidence="1 2">
    <name type="scientific">Phytophthora kernoviae 00238/432</name>
    <dbReference type="NCBI Taxonomy" id="1284355"/>
    <lineage>
        <taxon>Eukaryota</taxon>
        <taxon>Sar</taxon>
        <taxon>Stramenopiles</taxon>
        <taxon>Oomycota</taxon>
        <taxon>Peronosporomycetes</taxon>
        <taxon>Peronosporales</taxon>
        <taxon>Peronosporaceae</taxon>
        <taxon>Phytophthora</taxon>
    </lineage>
</organism>
<gene>
    <name evidence="1" type="ORF">G195_000377</name>
</gene>
<dbReference type="EMBL" id="AOFI03000001">
    <property type="protein sequence ID" value="KAF4326233.1"/>
    <property type="molecule type" value="Genomic_DNA"/>
</dbReference>
<protein>
    <submittedName>
        <fullName evidence="1">Uncharacterized protein</fullName>
    </submittedName>
</protein>
<dbReference type="AlphaFoldDB" id="A0A8J4SYA7"/>
<sequence>MTLLRSVNEALEESFLELMGRGKMKEAIELIGSTEKNDALRERLLNSLNKQMGFHSHAESSSGQDVLRMVCSTLITYDAKTGSFLPDLAHMWEYTEDQRSVCKL</sequence>
<accession>A0A8J4SYA7</accession>
<dbReference type="SUPFAM" id="SSF53850">
    <property type="entry name" value="Periplasmic binding protein-like II"/>
    <property type="match status" value="1"/>
</dbReference>
<evidence type="ECO:0000313" key="2">
    <source>
        <dbReference type="Proteomes" id="UP000702964"/>
    </source>
</evidence>
<comment type="caution">
    <text evidence="1">The sequence shown here is derived from an EMBL/GenBank/DDBJ whole genome shotgun (WGS) entry which is preliminary data.</text>
</comment>
<dbReference type="Proteomes" id="UP000702964">
    <property type="component" value="Unassembled WGS sequence"/>
</dbReference>
<proteinExistence type="predicted"/>